<sequence length="557" mass="61595">MRNRVFKAVMVLMCAFAVVAAGCAKGNEAVNTSQGSTSPSASAGNTGDSPSATPKETVELTMVMQNAGLPVPDGIDPNNNEFINIVKEYANVDLKMTVNDIGAHAGKLNLILASNNLPDIVQTNDVDPVNVAADQGAFIDLKKYYDNSEEIQKWITPAMMDMASYKGHYYRLPMAAGKDLPQGSGNYVRKDLLDKFNGGKTPDTIEGYVEVMRKIKEANPNATPLTAYADPGAGSIFVGGNVFFQWYGASPNKFRVQDGQVVSTFVLPEYRAAVELHKQLFNEGLLDHNFATNDWGKWFAALDKDALLIFDGADQLMALAAYHKISKGTEADTSFRSQIAFVPKLASYPAVVKDQKYTYGKKGSPIIWYGLYISSKSKYPDRAWSVFEGLASDKLNEAIYWGREGSEYVVQDGKRIPDAKKLLDPNRYWSIHLSTIRGFAAGQESKDAQQIQVLGQEDYDYSHDSLKYPAEMAEEAGVDMFAVIPVPDEAKVKLPESNIFLAAATVDAITGKITMEQFDKKVEEYKEKYGFIGEAYTKYMNEHKEQLEGWGVKEVNW</sequence>
<dbReference type="PANTHER" id="PTHR43649">
    <property type="entry name" value="ARABINOSE-BINDING PROTEIN-RELATED"/>
    <property type="match status" value="1"/>
</dbReference>
<dbReference type="RefSeq" id="WP_188993058.1">
    <property type="nucleotide sequence ID" value="NZ_BMHP01000002.1"/>
</dbReference>
<dbReference type="SUPFAM" id="SSF53850">
    <property type="entry name" value="Periplasmic binding protein-like II"/>
    <property type="match status" value="1"/>
</dbReference>
<feature type="region of interest" description="Disordered" evidence="2">
    <location>
        <begin position="29"/>
        <end position="54"/>
    </location>
</feature>
<dbReference type="PANTHER" id="PTHR43649:SF33">
    <property type="entry name" value="POLYGALACTURONAN_RHAMNOGALACTURONAN-BINDING PROTEIN YTCQ"/>
    <property type="match status" value="1"/>
</dbReference>
<dbReference type="Gene3D" id="3.40.190.10">
    <property type="entry name" value="Periplasmic binding protein-like II"/>
    <property type="match status" value="2"/>
</dbReference>
<evidence type="ECO:0008006" key="6">
    <source>
        <dbReference type="Google" id="ProtNLM"/>
    </source>
</evidence>
<evidence type="ECO:0000256" key="2">
    <source>
        <dbReference type="SAM" id="MobiDB-lite"/>
    </source>
</evidence>
<reference evidence="4" key="1">
    <citation type="journal article" date="2014" name="Int. J. Syst. Evol. Microbiol.">
        <title>Complete genome sequence of Corynebacterium casei LMG S-19264T (=DSM 44701T), isolated from a smear-ripened cheese.</title>
        <authorList>
            <consortium name="US DOE Joint Genome Institute (JGI-PGF)"/>
            <person name="Walter F."/>
            <person name="Albersmeier A."/>
            <person name="Kalinowski J."/>
            <person name="Ruckert C."/>
        </authorList>
    </citation>
    <scope>NUCLEOTIDE SEQUENCE</scope>
    <source>
        <strain evidence="4">CGMCC 1.15178</strain>
    </source>
</reference>
<protein>
    <recommendedName>
        <fullName evidence="6">ABC transporter substrate-binding protein</fullName>
    </recommendedName>
</protein>
<dbReference type="EMBL" id="BMHP01000002">
    <property type="protein sequence ID" value="GGD72948.1"/>
    <property type="molecule type" value="Genomic_DNA"/>
</dbReference>
<name>A0A916Z2I4_9BACL</name>
<dbReference type="PROSITE" id="PS51257">
    <property type="entry name" value="PROKAR_LIPOPROTEIN"/>
    <property type="match status" value="1"/>
</dbReference>
<comment type="caution">
    <text evidence="4">The sequence shown here is derived from an EMBL/GenBank/DDBJ whole genome shotgun (WGS) entry which is preliminary data.</text>
</comment>
<feature type="signal peptide" evidence="3">
    <location>
        <begin position="1"/>
        <end position="20"/>
    </location>
</feature>
<feature type="chain" id="PRO_5038494777" description="ABC transporter substrate-binding protein" evidence="3">
    <location>
        <begin position="21"/>
        <end position="557"/>
    </location>
</feature>
<dbReference type="Proteomes" id="UP000612456">
    <property type="component" value="Unassembled WGS sequence"/>
</dbReference>
<organism evidence="4 5">
    <name type="scientific">Paenibacillus nasutitermitis</name>
    <dbReference type="NCBI Taxonomy" id="1652958"/>
    <lineage>
        <taxon>Bacteria</taxon>
        <taxon>Bacillati</taxon>
        <taxon>Bacillota</taxon>
        <taxon>Bacilli</taxon>
        <taxon>Bacillales</taxon>
        <taxon>Paenibacillaceae</taxon>
        <taxon>Paenibacillus</taxon>
    </lineage>
</organism>
<evidence type="ECO:0000256" key="3">
    <source>
        <dbReference type="SAM" id="SignalP"/>
    </source>
</evidence>
<evidence type="ECO:0000313" key="5">
    <source>
        <dbReference type="Proteomes" id="UP000612456"/>
    </source>
</evidence>
<accession>A0A916Z2I4</accession>
<evidence type="ECO:0000256" key="1">
    <source>
        <dbReference type="ARBA" id="ARBA00022729"/>
    </source>
</evidence>
<proteinExistence type="predicted"/>
<keyword evidence="1 3" id="KW-0732">Signal</keyword>
<dbReference type="AlphaFoldDB" id="A0A916Z2I4"/>
<evidence type="ECO:0000313" key="4">
    <source>
        <dbReference type="EMBL" id="GGD72948.1"/>
    </source>
</evidence>
<reference evidence="4" key="2">
    <citation type="submission" date="2020-09" db="EMBL/GenBank/DDBJ databases">
        <authorList>
            <person name="Sun Q."/>
            <person name="Zhou Y."/>
        </authorList>
    </citation>
    <scope>NUCLEOTIDE SEQUENCE</scope>
    <source>
        <strain evidence="4">CGMCC 1.15178</strain>
    </source>
</reference>
<keyword evidence="5" id="KW-1185">Reference proteome</keyword>
<dbReference type="InterPro" id="IPR050490">
    <property type="entry name" value="Bact_solute-bd_prot1"/>
</dbReference>
<gene>
    <name evidence="4" type="ORF">GCM10010911_33500</name>
</gene>